<evidence type="ECO:0000256" key="2">
    <source>
        <dbReference type="SAM" id="Phobius"/>
    </source>
</evidence>
<dbReference type="RefSeq" id="WP_281467745.1">
    <property type="nucleotide sequence ID" value="NZ_CP124535.1"/>
</dbReference>
<keyword evidence="5" id="KW-1185">Reference proteome</keyword>
<dbReference type="Pfam" id="PF05036">
    <property type="entry name" value="SPOR"/>
    <property type="match status" value="1"/>
</dbReference>
<feature type="region of interest" description="Disordered" evidence="1">
    <location>
        <begin position="181"/>
        <end position="208"/>
    </location>
</feature>
<keyword evidence="2" id="KW-1133">Transmembrane helix</keyword>
<evidence type="ECO:0000313" key="5">
    <source>
        <dbReference type="Proteomes" id="UP001230978"/>
    </source>
</evidence>
<protein>
    <submittedName>
        <fullName evidence="4">SPOR domain-containing protein</fullName>
    </submittedName>
</protein>
<dbReference type="InterPro" id="IPR007730">
    <property type="entry name" value="SPOR-like_dom"/>
</dbReference>
<evidence type="ECO:0000256" key="1">
    <source>
        <dbReference type="SAM" id="MobiDB-lite"/>
    </source>
</evidence>
<keyword evidence="2" id="KW-0472">Membrane</keyword>
<dbReference type="InterPro" id="IPR036680">
    <property type="entry name" value="SPOR-like_sf"/>
</dbReference>
<feature type="region of interest" description="Disordered" evidence="1">
    <location>
        <begin position="1"/>
        <end position="21"/>
    </location>
</feature>
<dbReference type="EMBL" id="CP124535">
    <property type="protein sequence ID" value="WGV16919.1"/>
    <property type="molecule type" value="Genomic_DNA"/>
</dbReference>
<sequence length="319" mass="32618">MAQVDYDDFDPGEESGWSDHAPHGGRMAQIVHLAGAVCSVALVIGLAYWGYRVAVRDANGVPVVRALEGPMRIAPKDPGGEVADHQGLAVNTVAALGVAAPPPDRLVLAPRPVDLSLEDAPGLALAGAMPSADEASVTPVSAAPVALPVAAVAPLAEAEENLGPDPDAVAQALAEALAEPLPEATPAAAETTASGQIRPRPRPTSPGQADLAVEQVALTTSAPPPAAEIDPAAIPAGTRLVQLGAFDTAEEARAEWAKLGNQFGPLFLGKALVVQAAESGGRTFFRLRAHGFADETEARGFCTEMLSQNASCIPVEQRG</sequence>
<feature type="compositionally biased region" description="Low complexity" evidence="1">
    <location>
        <begin position="181"/>
        <end position="193"/>
    </location>
</feature>
<feature type="transmembrane region" description="Helical" evidence="2">
    <location>
        <begin position="30"/>
        <end position="51"/>
    </location>
</feature>
<dbReference type="Gene3D" id="3.30.70.1070">
    <property type="entry name" value="Sporulation related repeat"/>
    <property type="match status" value="1"/>
</dbReference>
<evidence type="ECO:0000259" key="3">
    <source>
        <dbReference type="PROSITE" id="PS51724"/>
    </source>
</evidence>
<reference evidence="4 5" key="1">
    <citation type="submission" date="2023-04" db="EMBL/GenBank/DDBJ databases">
        <title>YMD61, complete Genome.</title>
        <authorList>
            <person name="Zhang J."/>
        </authorList>
    </citation>
    <scope>NUCLEOTIDE SEQUENCE [LARGE SCALE GENOMIC DNA]</scope>
    <source>
        <strain evidence="4 5">YMD61</strain>
    </source>
</reference>
<name>A0ABY8Q7T5_9RHOB</name>
<feature type="compositionally biased region" description="Acidic residues" evidence="1">
    <location>
        <begin position="1"/>
        <end position="13"/>
    </location>
</feature>
<dbReference type="PROSITE" id="PS51724">
    <property type="entry name" value="SPOR"/>
    <property type="match status" value="1"/>
</dbReference>
<accession>A0ABY8Q7T5</accession>
<feature type="domain" description="SPOR" evidence="3">
    <location>
        <begin position="233"/>
        <end position="318"/>
    </location>
</feature>
<proteinExistence type="predicted"/>
<dbReference type="SUPFAM" id="SSF110997">
    <property type="entry name" value="Sporulation related repeat"/>
    <property type="match status" value="1"/>
</dbReference>
<organism evidence="4 5">
    <name type="scientific">Fuscovulum ytuae</name>
    <dbReference type="NCBI Taxonomy" id="3042299"/>
    <lineage>
        <taxon>Bacteria</taxon>
        <taxon>Pseudomonadati</taxon>
        <taxon>Pseudomonadota</taxon>
        <taxon>Alphaproteobacteria</taxon>
        <taxon>Rhodobacterales</taxon>
        <taxon>Paracoccaceae</taxon>
        <taxon>Fuscovulum</taxon>
    </lineage>
</organism>
<gene>
    <name evidence="4" type="ORF">QF092_03665</name>
</gene>
<keyword evidence="2" id="KW-0812">Transmembrane</keyword>
<evidence type="ECO:0000313" key="4">
    <source>
        <dbReference type="EMBL" id="WGV16919.1"/>
    </source>
</evidence>
<dbReference type="Proteomes" id="UP001230978">
    <property type="component" value="Chromosome"/>
</dbReference>